<dbReference type="STRING" id="522772.Dacet_0614"/>
<proteinExistence type="predicted"/>
<dbReference type="Proteomes" id="UP000002012">
    <property type="component" value="Chromosome"/>
</dbReference>
<evidence type="ECO:0000313" key="3">
    <source>
        <dbReference type="Proteomes" id="UP000002012"/>
    </source>
</evidence>
<keyword evidence="1" id="KW-0812">Transmembrane</keyword>
<gene>
    <name evidence="2" type="ordered locus">Dacet_0614</name>
</gene>
<organism evidence="2 3">
    <name type="scientific">Denitrovibrio acetiphilus (strain DSM 12809 / NBRC 114555 / N2460)</name>
    <dbReference type="NCBI Taxonomy" id="522772"/>
    <lineage>
        <taxon>Bacteria</taxon>
        <taxon>Pseudomonadati</taxon>
        <taxon>Deferribacterota</taxon>
        <taxon>Deferribacteres</taxon>
        <taxon>Deferribacterales</taxon>
        <taxon>Geovibrionaceae</taxon>
        <taxon>Denitrovibrio</taxon>
    </lineage>
</organism>
<dbReference type="KEGG" id="dap:Dacet_0614"/>
<sequence>MFNYLTRINKIMKKPMNKLSFGEGYSLGLYYFMFIFILQILIRVM</sequence>
<accession>D4H4L4</accession>
<dbReference type="HOGENOM" id="CLU_3198880_0_0_0"/>
<dbReference type="PaxDb" id="522772-Dacet_0614"/>
<dbReference type="EMBL" id="CP001968">
    <property type="protein sequence ID" value="ADD67408.1"/>
    <property type="molecule type" value="Genomic_DNA"/>
</dbReference>
<name>D4H4L4_DENA2</name>
<dbReference type="InParanoid" id="D4H4L4"/>
<evidence type="ECO:0000313" key="2">
    <source>
        <dbReference type="EMBL" id="ADD67408.1"/>
    </source>
</evidence>
<keyword evidence="1" id="KW-1133">Transmembrane helix</keyword>
<reference evidence="2 3" key="1">
    <citation type="journal article" date="2010" name="Stand. Genomic Sci.">
        <title>Complete genome sequence of Denitrovibrio acetiphilus type strain (N2460).</title>
        <authorList>
            <person name="Kiss H."/>
            <person name="Lang E."/>
            <person name="Lapidus A."/>
            <person name="Copeland A."/>
            <person name="Nolan M."/>
            <person name="Glavina Del Rio T."/>
            <person name="Chen F."/>
            <person name="Lucas S."/>
            <person name="Tice H."/>
            <person name="Cheng J.F."/>
            <person name="Han C."/>
            <person name="Goodwin L."/>
            <person name="Pitluck S."/>
            <person name="Liolios K."/>
            <person name="Pati A."/>
            <person name="Ivanova N."/>
            <person name="Mavromatis K."/>
            <person name="Chen A."/>
            <person name="Palaniappan K."/>
            <person name="Land M."/>
            <person name="Hauser L."/>
            <person name="Chang Y.J."/>
            <person name="Jeffries C.D."/>
            <person name="Detter J.C."/>
            <person name="Brettin T."/>
            <person name="Spring S."/>
            <person name="Rohde M."/>
            <person name="Goker M."/>
            <person name="Woyke T."/>
            <person name="Bristow J."/>
            <person name="Eisen J.A."/>
            <person name="Markowitz V."/>
            <person name="Hugenholtz P."/>
            <person name="Kyrpides N.C."/>
            <person name="Klenk H.P."/>
        </authorList>
    </citation>
    <scope>NUCLEOTIDE SEQUENCE [LARGE SCALE GENOMIC DNA]</scope>
    <source>
        <strain evidence="3">DSM 12809 / NBRC 114555 / N2460</strain>
    </source>
</reference>
<protein>
    <submittedName>
        <fullName evidence="2">Uncharacterized protein</fullName>
    </submittedName>
</protein>
<dbReference type="AlphaFoldDB" id="D4H4L4"/>
<keyword evidence="3" id="KW-1185">Reference proteome</keyword>
<keyword evidence="1" id="KW-0472">Membrane</keyword>
<feature type="transmembrane region" description="Helical" evidence="1">
    <location>
        <begin position="21"/>
        <end position="42"/>
    </location>
</feature>
<evidence type="ECO:0000256" key="1">
    <source>
        <dbReference type="SAM" id="Phobius"/>
    </source>
</evidence>